<protein>
    <submittedName>
        <fullName evidence="11">MFS general substrate transporter</fullName>
    </submittedName>
</protein>
<accession>A0AA38RNY0</accession>
<feature type="transmembrane region" description="Helical" evidence="9">
    <location>
        <begin position="400"/>
        <end position="420"/>
    </location>
</feature>
<feature type="transmembrane region" description="Helical" evidence="9">
    <location>
        <begin position="323"/>
        <end position="348"/>
    </location>
</feature>
<dbReference type="Pfam" id="PF07690">
    <property type="entry name" value="MFS_1"/>
    <property type="match status" value="1"/>
</dbReference>
<evidence type="ECO:0000256" key="5">
    <source>
        <dbReference type="ARBA" id="ARBA00022989"/>
    </source>
</evidence>
<dbReference type="PANTHER" id="PTHR23502:SF186">
    <property type="entry name" value="MAJOR FACILITATOR SUPERFAMILY (MFS) PROFILE DOMAIN-CONTAINING PROTEIN"/>
    <property type="match status" value="1"/>
</dbReference>
<dbReference type="Gene3D" id="1.20.1250.20">
    <property type="entry name" value="MFS general substrate transporter like domains"/>
    <property type="match status" value="1"/>
</dbReference>
<dbReference type="Proteomes" id="UP001174694">
    <property type="component" value="Unassembled WGS sequence"/>
</dbReference>
<dbReference type="PROSITE" id="PS50850">
    <property type="entry name" value="MFS"/>
    <property type="match status" value="1"/>
</dbReference>
<comment type="subcellular location">
    <subcellularLocation>
        <location evidence="1">Cell membrane</location>
        <topology evidence="1">Multi-pass membrane protein</topology>
    </subcellularLocation>
</comment>
<evidence type="ECO:0000256" key="1">
    <source>
        <dbReference type="ARBA" id="ARBA00004651"/>
    </source>
</evidence>
<keyword evidence="3" id="KW-1003">Cell membrane</keyword>
<feature type="transmembrane region" description="Helical" evidence="9">
    <location>
        <begin position="124"/>
        <end position="143"/>
    </location>
</feature>
<evidence type="ECO:0000256" key="4">
    <source>
        <dbReference type="ARBA" id="ARBA00022692"/>
    </source>
</evidence>
<dbReference type="FunFam" id="1.20.1250.20:FF:000011">
    <property type="entry name" value="MFS multidrug transporter, putative"/>
    <property type="match status" value="1"/>
</dbReference>
<evidence type="ECO:0000256" key="3">
    <source>
        <dbReference type="ARBA" id="ARBA00022475"/>
    </source>
</evidence>
<keyword evidence="12" id="KW-1185">Reference proteome</keyword>
<comment type="similarity">
    <text evidence="7">Belongs to the major facilitator superfamily. DHA1 family. Polyamines/proton antiporter (TC 2.A.1.2.16) subfamily.</text>
</comment>
<dbReference type="GO" id="GO:0005886">
    <property type="term" value="C:plasma membrane"/>
    <property type="evidence" value="ECO:0007669"/>
    <property type="project" value="UniProtKB-SubCell"/>
</dbReference>
<keyword evidence="5 9" id="KW-1133">Transmembrane helix</keyword>
<gene>
    <name evidence="11" type="ORF">NKR23_g6639</name>
</gene>
<dbReference type="InterPro" id="IPR020846">
    <property type="entry name" value="MFS_dom"/>
</dbReference>
<evidence type="ECO:0000259" key="10">
    <source>
        <dbReference type="PROSITE" id="PS50850"/>
    </source>
</evidence>
<dbReference type="EMBL" id="JANBVO010000019">
    <property type="protein sequence ID" value="KAJ9143389.1"/>
    <property type="molecule type" value="Genomic_DNA"/>
</dbReference>
<dbReference type="CDD" id="cd17323">
    <property type="entry name" value="MFS_Tpo1_MDR_like"/>
    <property type="match status" value="1"/>
</dbReference>
<evidence type="ECO:0000256" key="6">
    <source>
        <dbReference type="ARBA" id="ARBA00023136"/>
    </source>
</evidence>
<keyword evidence="4 9" id="KW-0812">Transmembrane</keyword>
<keyword evidence="2" id="KW-0813">Transport</keyword>
<dbReference type="AlphaFoldDB" id="A0AA38RNY0"/>
<keyword evidence="6 9" id="KW-0472">Membrane</keyword>
<feature type="transmembrane region" description="Helical" evidence="9">
    <location>
        <begin position="494"/>
        <end position="516"/>
    </location>
</feature>
<evidence type="ECO:0000256" key="9">
    <source>
        <dbReference type="SAM" id="Phobius"/>
    </source>
</evidence>
<reference evidence="11" key="1">
    <citation type="submission" date="2022-07" db="EMBL/GenBank/DDBJ databases">
        <title>Fungi with potential for degradation of polypropylene.</title>
        <authorList>
            <person name="Gostincar C."/>
        </authorList>
    </citation>
    <scope>NUCLEOTIDE SEQUENCE</scope>
    <source>
        <strain evidence="11">EXF-13308</strain>
    </source>
</reference>
<dbReference type="InterPro" id="IPR011701">
    <property type="entry name" value="MFS"/>
</dbReference>
<feature type="transmembrane region" description="Helical" evidence="9">
    <location>
        <begin position="182"/>
        <end position="205"/>
    </location>
</feature>
<feature type="transmembrane region" description="Helical" evidence="9">
    <location>
        <begin position="247"/>
        <end position="273"/>
    </location>
</feature>
<name>A0AA38RNY0_9PEZI</name>
<feature type="transmembrane region" description="Helical" evidence="9">
    <location>
        <begin position="212"/>
        <end position="235"/>
    </location>
</feature>
<comment type="caution">
    <text evidence="11">The sequence shown here is derived from an EMBL/GenBank/DDBJ whole genome shotgun (WGS) entry which is preliminary data.</text>
</comment>
<dbReference type="SUPFAM" id="SSF103473">
    <property type="entry name" value="MFS general substrate transporter"/>
    <property type="match status" value="1"/>
</dbReference>
<feature type="compositionally biased region" description="Basic and acidic residues" evidence="8">
    <location>
        <begin position="13"/>
        <end position="23"/>
    </location>
</feature>
<feature type="transmembrane region" description="Helical" evidence="9">
    <location>
        <begin position="354"/>
        <end position="379"/>
    </location>
</feature>
<feature type="transmembrane region" description="Helical" evidence="9">
    <location>
        <begin position="426"/>
        <end position="447"/>
    </location>
</feature>
<feature type="transmembrane region" description="Helical" evidence="9">
    <location>
        <begin position="459"/>
        <end position="482"/>
    </location>
</feature>
<evidence type="ECO:0000313" key="11">
    <source>
        <dbReference type="EMBL" id="KAJ9143389.1"/>
    </source>
</evidence>
<dbReference type="GO" id="GO:0022857">
    <property type="term" value="F:transmembrane transporter activity"/>
    <property type="evidence" value="ECO:0007669"/>
    <property type="project" value="InterPro"/>
</dbReference>
<dbReference type="PANTHER" id="PTHR23502">
    <property type="entry name" value="MAJOR FACILITATOR SUPERFAMILY"/>
    <property type="match status" value="1"/>
</dbReference>
<evidence type="ECO:0000256" key="2">
    <source>
        <dbReference type="ARBA" id="ARBA00022448"/>
    </source>
</evidence>
<dbReference type="InterPro" id="IPR036259">
    <property type="entry name" value="MFS_trans_sf"/>
</dbReference>
<feature type="domain" description="Major facilitator superfamily (MFS) profile" evidence="10">
    <location>
        <begin position="89"/>
        <end position="523"/>
    </location>
</feature>
<feature type="transmembrane region" description="Helical" evidence="9">
    <location>
        <begin position="87"/>
        <end position="104"/>
    </location>
</feature>
<evidence type="ECO:0000256" key="8">
    <source>
        <dbReference type="SAM" id="MobiDB-lite"/>
    </source>
</evidence>
<organism evidence="11 12">
    <name type="scientific">Pleurostoma richardsiae</name>
    <dbReference type="NCBI Taxonomy" id="41990"/>
    <lineage>
        <taxon>Eukaryota</taxon>
        <taxon>Fungi</taxon>
        <taxon>Dikarya</taxon>
        <taxon>Ascomycota</taxon>
        <taxon>Pezizomycotina</taxon>
        <taxon>Sordariomycetes</taxon>
        <taxon>Sordariomycetidae</taxon>
        <taxon>Calosphaeriales</taxon>
        <taxon>Pleurostomataceae</taxon>
        <taxon>Pleurostoma</taxon>
    </lineage>
</organism>
<feature type="compositionally biased region" description="Polar residues" evidence="8">
    <location>
        <begin position="1"/>
        <end position="10"/>
    </location>
</feature>
<sequence>MSDSDNTTVLQGEPDRNDEKVETGEPFFLPAPTRIPYWRYILDQPLITQDVLNWPYAGSGAEADPYLVTWIDSDPRNAMNMSPYRKAGTTALMAVLTLAASFMSSTYSGCIPQVMADMHVSEEVATVGLSLYVLGFGVGPTVWAPMGELYGRQIIIFISFGLFTAFNAASAGAQSIQALLVLRFFSGCFAASAMTNTGAVIADMYEASQRGLAMGCFAMAPFMGPVFGPVVGGFLGESDAGWRWVQGLAAIFSGVLWLLTAFLVPETYAPFLLRKRARVLSRMTGRAYVSAADTKFAPPASAGQALKKAMTRPWLLLVHEPPVLFLALYMSLLYGVLYMLFGAFPIVYQEGRGWSQGIGGLAFMGVAVGEIAACLFSIPDNARYVRRSKARGGTVIPEERLSGAMIGAVAVPAGLFWFAWTNGPDVHWLASVAAGAPFGFGMVLLFISIKNYLVDAYSVFAASALAGTVIMRSCFGAAFPLFTTYLYHGLGVHWASTLTAFLSLACTPIPFVLYRWGTRIRANCKYTKQAEAMTAAMQAHR</sequence>
<feature type="transmembrane region" description="Helical" evidence="9">
    <location>
        <begin position="155"/>
        <end position="176"/>
    </location>
</feature>
<feature type="region of interest" description="Disordered" evidence="8">
    <location>
        <begin position="1"/>
        <end position="24"/>
    </location>
</feature>
<evidence type="ECO:0000313" key="12">
    <source>
        <dbReference type="Proteomes" id="UP001174694"/>
    </source>
</evidence>
<proteinExistence type="inferred from homology"/>
<evidence type="ECO:0000256" key="7">
    <source>
        <dbReference type="ARBA" id="ARBA00038459"/>
    </source>
</evidence>